<keyword evidence="1" id="KW-0732">Signal</keyword>
<evidence type="ECO:0000313" key="2">
    <source>
        <dbReference type="EMBL" id="CEI68363.1"/>
    </source>
</evidence>
<reference evidence="3" key="1">
    <citation type="submission" date="2014-10" db="EMBL/GenBank/DDBJ databases">
        <authorList>
            <person name="King R."/>
        </authorList>
    </citation>
    <scope>NUCLEOTIDE SEQUENCE [LARGE SCALE GENOMIC DNA]</scope>
    <source>
        <strain evidence="3">A3/5</strain>
    </source>
</reference>
<proteinExistence type="predicted"/>
<evidence type="ECO:0000313" key="3">
    <source>
        <dbReference type="Proteomes" id="UP000245910"/>
    </source>
</evidence>
<evidence type="ECO:0000256" key="1">
    <source>
        <dbReference type="SAM" id="SignalP"/>
    </source>
</evidence>
<feature type="chain" id="PRO_5014888811" evidence="1">
    <location>
        <begin position="26"/>
        <end position="79"/>
    </location>
</feature>
<sequence>MPRPQHRLWLVVNLMSTWIITYIQGARYDMDREGRDVLAAGSPTSCTRANIPVDGYNADVFFKGDQDLQSYRLLDQVVL</sequence>
<dbReference type="EMBL" id="LN649231">
    <property type="protein sequence ID" value="CEI68363.1"/>
    <property type="molecule type" value="Genomic_DNA"/>
</dbReference>
<organism evidence="2 3">
    <name type="scientific">Fusarium venenatum</name>
    <dbReference type="NCBI Taxonomy" id="56646"/>
    <lineage>
        <taxon>Eukaryota</taxon>
        <taxon>Fungi</taxon>
        <taxon>Dikarya</taxon>
        <taxon>Ascomycota</taxon>
        <taxon>Pezizomycotina</taxon>
        <taxon>Sordariomycetes</taxon>
        <taxon>Hypocreomycetidae</taxon>
        <taxon>Hypocreales</taxon>
        <taxon>Nectriaceae</taxon>
        <taxon>Fusarium</taxon>
    </lineage>
</organism>
<keyword evidence="3" id="KW-1185">Reference proteome</keyword>
<dbReference type="AlphaFoldDB" id="A0A2L2TJY7"/>
<name>A0A2L2TJY7_9HYPO</name>
<protein>
    <submittedName>
        <fullName evidence="2">Uncharacterized protein</fullName>
    </submittedName>
</protein>
<accession>A0A2L2TJY7</accession>
<dbReference type="Proteomes" id="UP000245910">
    <property type="component" value="Chromosome III"/>
</dbReference>
<feature type="signal peptide" evidence="1">
    <location>
        <begin position="1"/>
        <end position="25"/>
    </location>
</feature>